<organism evidence="2">
    <name type="scientific">marine metagenome</name>
    <dbReference type="NCBI Taxonomy" id="408172"/>
    <lineage>
        <taxon>unclassified sequences</taxon>
        <taxon>metagenomes</taxon>
        <taxon>ecological metagenomes</taxon>
    </lineage>
</organism>
<evidence type="ECO:0000259" key="1">
    <source>
        <dbReference type="Pfam" id="PF14686"/>
    </source>
</evidence>
<dbReference type="InterPro" id="IPR013784">
    <property type="entry name" value="Carb-bd-like_fold"/>
</dbReference>
<dbReference type="AlphaFoldDB" id="A0A382WHX1"/>
<dbReference type="Pfam" id="PF14686">
    <property type="entry name" value="fn3_3"/>
    <property type="match status" value="1"/>
</dbReference>
<sequence length="275" mass="29968">MEDEPRRDRMNGVNSTVKDEGGRVIRWMVVCGIVVMGCGGSGNDENAEPGTADVPLEITMPVALNPTTTGGTIQGAVLFDGSPPPVKTFDPNKDTEVCGTSERGTEDVLIGANSGIKNVVVSVTNAPITEMDVSVKGMADQKGCMFTPRVVQVAAGAPMVFLNNDRIFHNIHTRATVNPPVNKAQPKFMKRLVATFSEPEIFEVVCDVHSWMKGWIVVQEHPYFAVTDENGQFTMPCIPAGIYTLRYWHETFGEQTTEVTVTDQKILTADISFSE</sequence>
<dbReference type="SUPFAM" id="SSF49452">
    <property type="entry name" value="Starch-binding domain-like"/>
    <property type="match status" value="1"/>
</dbReference>
<reference evidence="2" key="1">
    <citation type="submission" date="2018-05" db="EMBL/GenBank/DDBJ databases">
        <authorList>
            <person name="Lanie J.A."/>
            <person name="Ng W.-L."/>
            <person name="Kazmierczak K.M."/>
            <person name="Andrzejewski T.M."/>
            <person name="Davidsen T.M."/>
            <person name="Wayne K.J."/>
            <person name="Tettelin H."/>
            <person name="Glass J.I."/>
            <person name="Rusch D."/>
            <person name="Podicherti R."/>
            <person name="Tsui H.-C.T."/>
            <person name="Winkler M.E."/>
        </authorList>
    </citation>
    <scope>NUCLEOTIDE SEQUENCE</scope>
</reference>
<feature type="domain" description="Rhamnogalacturonan lyase" evidence="1">
    <location>
        <begin position="214"/>
        <end position="265"/>
    </location>
</feature>
<dbReference type="SUPFAM" id="SSF49503">
    <property type="entry name" value="Cupredoxins"/>
    <property type="match status" value="1"/>
</dbReference>
<dbReference type="GO" id="GO:0030246">
    <property type="term" value="F:carbohydrate binding"/>
    <property type="evidence" value="ECO:0007669"/>
    <property type="project" value="InterPro"/>
</dbReference>
<name>A0A382WHX1_9ZZZZ</name>
<dbReference type="InterPro" id="IPR008972">
    <property type="entry name" value="Cupredoxin"/>
</dbReference>
<dbReference type="GO" id="GO:0005507">
    <property type="term" value="F:copper ion binding"/>
    <property type="evidence" value="ECO:0007669"/>
    <property type="project" value="InterPro"/>
</dbReference>
<dbReference type="Gene3D" id="2.60.40.420">
    <property type="entry name" value="Cupredoxins - blue copper proteins"/>
    <property type="match status" value="1"/>
</dbReference>
<dbReference type="EMBL" id="UINC01159882">
    <property type="protein sequence ID" value="SVD58214.1"/>
    <property type="molecule type" value="Genomic_DNA"/>
</dbReference>
<dbReference type="InterPro" id="IPR029413">
    <property type="entry name" value="RG-lyase_II"/>
</dbReference>
<feature type="non-terminal residue" evidence="2">
    <location>
        <position position="275"/>
    </location>
</feature>
<proteinExistence type="predicted"/>
<gene>
    <name evidence="2" type="ORF">METZ01_LOCUS411068</name>
</gene>
<protein>
    <recommendedName>
        <fullName evidence="1">Rhamnogalacturonan lyase domain-containing protein</fullName>
    </recommendedName>
</protein>
<dbReference type="Gene3D" id="2.60.40.1120">
    <property type="entry name" value="Carboxypeptidase-like, regulatory domain"/>
    <property type="match status" value="1"/>
</dbReference>
<accession>A0A382WHX1</accession>
<dbReference type="GO" id="GO:0009055">
    <property type="term" value="F:electron transfer activity"/>
    <property type="evidence" value="ECO:0007669"/>
    <property type="project" value="InterPro"/>
</dbReference>
<evidence type="ECO:0000313" key="2">
    <source>
        <dbReference type="EMBL" id="SVD58214.1"/>
    </source>
</evidence>